<accession>A0A5D0IBX8</accession>
<keyword evidence="2" id="KW-1185">Reference proteome</keyword>
<protein>
    <submittedName>
        <fullName evidence="1">Adenylate kinase</fullName>
    </submittedName>
</protein>
<dbReference type="SUPFAM" id="SSF53271">
    <property type="entry name" value="PRTase-like"/>
    <property type="match status" value="1"/>
</dbReference>
<dbReference type="InterPro" id="IPR029057">
    <property type="entry name" value="PRTase-like"/>
</dbReference>
<organism evidence="1 2">
    <name type="scientific">Seonamhaeicola marinus</name>
    <dbReference type="NCBI Taxonomy" id="1912246"/>
    <lineage>
        <taxon>Bacteria</taxon>
        <taxon>Pseudomonadati</taxon>
        <taxon>Bacteroidota</taxon>
        <taxon>Flavobacteriia</taxon>
        <taxon>Flavobacteriales</taxon>
        <taxon>Flavobacteriaceae</taxon>
    </lineage>
</organism>
<keyword evidence="1" id="KW-0808">Transferase</keyword>
<feature type="non-terminal residue" evidence="1">
    <location>
        <position position="49"/>
    </location>
</feature>
<dbReference type="AlphaFoldDB" id="A0A5D0IBX8"/>
<dbReference type="GO" id="GO:0016301">
    <property type="term" value="F:kinase activity"/>
    <property type="evidence" value="ECO:0007669"/>
    <property type="project" value="UniProtKB-KW"/>
</dbReference>
<proteinExistence type="predicted"/>
<dbReference type="Proteomes" id="UP000323930">
    <property type="component" value="Unassembled WGS sequence"/>
</dbReference>
<comment type="caution">
    <text evidence="1">The sequence shown here is derived from an EMBL/GenBank/DDBJ whole genome shotgun (WGS) entry which is preliminary data.</text>
</comment>
<dbReference type="Gene3D" id="3.40.50.2020">
    <property type="match status" value="1"/>
</dbReference>
<evidence type="ECO:0000313" key="1">
    <source>
        <dbReference type="EMBL" id="TYA79282.1"/>
    </source>
</evidence>
<sequence>MVKLHNKYFKPFITANQIDTAIDKLVEEIANDLGDEIPVFIGILNGSFM</sequence>
<name>A0A5D0IBX8_9FLAO</name>
<evidence type="ECO:0000313" key="2">
    <source>
        <dbReference type="Proteomes" id="UP000323930"/>
    </source>
</evidence>
<reference evidence="1 2" key="1">
    <citation type="submission" date="2019-08" db="EMBL/GenBank/DDBJ databases">
        <title>Seonamhaeicola sediminis sp. nov., isolated from marine sediment.</title>
        <authorList>
            <person name="Cao W.R."/>
        </authorList>
    </citation>
    <scope>NUCLEOTIDE SEQUENCE [LARGE SCALE GENOMIC DNA]</scope>
    <source>
        <strain evidence="1 2">B011</strain>
    </source>
</reference>
<keyword evidence="1" id="KW-0418">Kinase</keyword>
<dbReference type="EMBL" id="VSDQ01000530">
    <property type="protein sequence ID" value="TYA79282.1"/>
    <property type="molecule type" value="Genomic_DNA"/>
</dbReference>
<gene>
    <name evidence="1" type="ORF">FUA24_08095</name>
</gene>